<reference evidence="1 2" key="1">
    <citation type="submission" date="2023-07" db="EMBL/GenBank/DDBJ databases">
        <title>Bacillus lucianemedeirus sp. nov, a new species isolated from an immunobiological production facility.</title>
        <authorList>
            <person name="Costa L.V."/>
            <person name="Miranda R.V.S.L."/>
            <person name="Brandao M.L.L."/>
            <person name="Reis C.M.F."/>
            <person name="Frazao A.M."/>
            <person name="Cruz F.V."/>
            <person name="Baio P.V.P."/>
            <person name="Veras J.F.C."/>
            <person name="Ramos J.N."/>
            <person name="Vieira V."/>
        </authorList>
    </citation>
    <scope>NUCLEOTIDE SEQUENCE [LARGE SCALE GENOMIC DNA]</scope>
    <source>
        <strain evidence="1 2">B190/17</strain>
    </source>
</reference>
<evidence type="ECO:0008006" key="3">
    <source>
        <dbReference type="Google" id="ProtNLM"/>
    </source>
</evidence>
<protein>
    <recommendedName>
        <fullName evidence="3">Flagellar hook-length control protein FliK</fullName>
    </recommendedName>
</protein>
<evidence type="ECO:0000313" key="1">
    <source>
        <dbReference type="EMBL" id="MFK2824979.1"/>
    </source>
</evidence>
<name>A0ABW8I6Y6_9BACI</name>
<gene>
    <name evidence="1" type="ORF">QYG89_04675</name>
</gene>
<accession>A0ABW8I6Y6</accession>
<dbReference type="RefSeq" id="WP_404315074.1">
    <property type="nucleotide sequence ID" value="NZ_JAUIYO010000002.1"/>
</dbReference>
<sequence length="630" mass="70082">MFIQQAALSQGLLGKERVTQMREGEVFPAKVVKMLPNGMAELSTGTTTMIAKLEVPLQSGERYWFRVVSNAEQLQLNVVTSPAAAKGDVSTMARSLLLQLSLPLTEENRAFVEMMMKENRPLSKEAIVKAAEWLAKGSVTEGIQVIKMMAERSLPLTKDVFQSLMTAQSPATISKLTEGLINQLHQLKQPSDSANTLLKLLKEWQSPLEKHTVQRVLSAVMDQLLFSEKTAAARTPAVDLVKSWGMIPEKAESIDDMLVEMMRQWKKEGGQPPDIKGQMRTESGSMSLKEVISQFIHQPSGKEPQQRLENALMQSTRTADKGVSQSLTEEIKQLMAGLKDVKATNEQLAAIFKTAAKVSIHQEQPQEAIRQLASLFNKEADELMNAVKNEGAKIHSSAIITSLTGKEILFQKVAFAVENDMRLHLSAKEAHAFIKDTFQLLGVDLEGLLQAGKAEQAELESMLKPQLLRLLSENIPIQVRELAEQLIGRMNVQQLLSAEQGPLQQLVMQVPVNLFGFHTELTLQWSGKRTASGKLDADYCRVLFYLNLEQLKETVIDMQVQNRIIQLQVFNETPGLKAMAEALIPALKAGIEEKGYQLSSVQFKQPKKDAQLPLVQVMKALPYEGVDIRI</sequence>
<dbReference type="Proteomes" id="UP001619911">
    <property type="component" value="Unassembled WGS sequence"/>
</dbReference>
<proteinExistence type="predicted"/>
<evidence type="ECO:0000313" key="2">
    <source>
        <dbReference type="Proteomes" id="UP001619911"/>
    </source>
</evidence>
<organism evidence="1 2">
    <name type="scientific">Bacillus lumedeiriae</name>
    <dbReference type="NCBI Taxonomy" id="3058829"/>
    <lineage>
        <taxon>Bacteria</taxon>
        <taxon>Bacillati</taxon>
        <taxon>Bacillota</taxon>
        <taxon>Bacilli</taxon>
        <taxon>Bacillales</taxon>
        <taxon>Bacillaceae</taxon>
        <taxon>Bacillus</taxon>
    </lineage>
</organism>
<keyword evidence="2" id="KW-1185">Reference proteome</keyword>
<dbReference type="EMBL" id="JAUIYO010000002">
    <property type="protein sequence ID" value="MFK2824979.1"/>
    <property type="molecule type" value="Genomic_DNA"/>
</dbReference>
<comment type="caution">
    <text evidence="1">The sequence shown here is derived from an EMBL/GenBank/DDBJ whole genome shotgun (WGS) entry which is preliminary data.</text>
</comment>